<keyword evidence="2" id="KW-1185">Reference proteome</keyword>
<evidence type="ECO:0000313" key="1">
    <source>
        <dbReference type="EMBL" id="QRD07554.1"/>
    </source>
</evidence>
<protein>
    <submittedName>
        <fullName evidence="1">Uncharacterized protein</fullName>
    </submittedName>
</protein>
<accession>A0A7U2ICZ0</accession>
<sequence>MEIQNKGWLAGPEIDCTPTRLEAQVATGCDQEEDAPSLNRKGRAQIHSFNGSIRPCKKTIGSIFGLYLGGMLRSV</sequence>
<gene>
    <name evidence="1" type="ORF">JI435_447660</name>
</gene>
<reference evidence="2" key="1">
    <citation type="journal article" date="2021" name="BMC Genomics">
        <title>Chromosome-level genome assembly and manually-curated proteome of model necrotroph Parastagonospora nodorum Sn15 reveals a genome-wide trove of candidate effector homologs, and redundancy of virulence-related functions within an accessory chromosome.</title>
        <authorList>
            <person name="Bertazzoni S."/>
            <person name="Jones D.A.B."/>
            <person name="Phan H.T."/>
            <person name="Tan K.-C."/>
            <person name="Hane J.K."/>
        </authorList>
    </citation>
    <scope>NUCLEOTIDE SEQUENCE [LARGE SCALE GENOMIC DNA]</scope>
    <source>
        <strain evidence="2">SN15 / ATCC MYA-4574 / FGSC 10173)</strain>
    </source>
</reference>
<dbReference type="EMBL" id="CP069044">
    <property type="protein sequence ID" value="QRD07554.1"/>
    <property type="molecule type" value="Genomic_DNA"/>
</dbReference>
<organism evidence="1 2">
    <name type="scientific">Phaeosphaeria nodorum (strain SN15 / ATCC MYA-4574 / FGSC 10173)</name>
    <name type="common">Glume blotch fungus</name>
    <name type="synonym">Parastagonospora nodorum</name>
    <dbReference type="NCBI Taxonomy" id="321614"/>
    <lineage>
        <taxon>Eukaryota</taxon>
        <taxon>Fungi</taxon>
        <taxon>Dikarya</taxon>
        <taxon>Ascomycota</taxon>
        <taxon>Pezizomycotina</taxon>
        <taxon>Dothideomycetes</taxon>
        <taxon>Pleosporomycetidae</taxon>
        <taxon>Pleosporales</taxon>
        <taxon>Pleosporineae</taxon>
        <taxon>Phaeosphaeriaceae</taxon>
        <taxon>Parastagonospora</taxon>
    </lineage>
</organism>
<name>A0A7U2ICZ0_PHANO</name>
<dbReference type="AlphaFoldDB" id="A0A7U2ICZ0"/>
<dbReference type="Proteomes" id="UP000663193">
    <property type="component" value="Chromosome 22"/>
</dbReference>
<dbReference type="VEuPathDB" id="FungiDB:JI435_447660"/>
<evidence type="ECO:0000313" key="2">
    <source>
        <dbReference type="Proteomes" id="UP000663193"/>
    </source>
</evidence>
<proteinExistence type="predicted"/>